<keyword evidence="3" id="KW-1185">Reference proteome</keyword>
<dbReference type="RefSeq" id="WP_110851736.1">
    <property type="nucleotide sequence ID" value="NZ_QKLZ01000003.1"/>
</dbReference>
<feature type="domain" description="DUF8094" evidence="1">
    <location>
        <begin position="47"/>
        <end position="330"/>
    </location>
</feature>
<evidence type="ECO:0000313" key="2">
    <source>
        <dbReference type="EMBL" id="SSA39878.1"/>
    </source>
</evidence>
<evidence type="ECO:0000259" key="1">
    <source>
        <dbReference type="Pfam" id="PF26366"/>
    </source>
</evidence>
<dbReference type="EMBL" id="UETB01000003">
    <property type="protein sequence ID" value="SSA39878.1"/>
    <property type="molecule type" value="Genomic_DNA"/>
</dbReference>
<dbReference type="AlphaFoldDB" id="A0A2Y9A9D6"/>
<sequence length="352" mass="37134">MTGATPHPRRRVTRFAAGATVTALLLVGCSEDVPQPAPEPSATAPLPVLDEDRIERILADVEETVDEADAALDPELLTDRLTGPALAMRQAEYRLSTASEGERTPTPLTTDSQVEVVAATDEWPRSLYVVSHVPDDANLPLLLVLTQEDARSQYKLWFWTTLLPGAQTPSTARPDAGSAQLAPDAEGLAATPQQTVARYADLLADPDGGGAALFAEDPFRTGYAEMISALRATVEVAGEVSESYGVREGSVSAMQTAEGGALVVGVIDGRLNLRRTVEGSTLEAGGDLGLLMEQDPRIDGEARAHYLIPVAFSVPPEGSDEQVAVLGATQVLANVGVSDRAPEDEEEDDGEG</sequence>
<reference evidence="2 3" key="1">
    <citation type="submission" date="2016-10" db="EMBL/GenBank/DDBJ databases">
        <authorList>
            <person name="Cai Z."/>
        </authorList>
    </citation>
    <scope>NUCLEOTIDE SEQUENCE [LARGE SCALE GENOMIC DNA]</scope>
    <source>
        <strain evidence="2 3">CGMCC 1.10826</strain>
    </source>
</reference>
<name>A0A2Y9A9D6_9MICO</name>
<dbReference type="Proteomes" id="UP000250222">
    <property type="component" value="Unassembled WGS sequence"/>
</dbReference>
<dbReference type="Pfam" id="PF26366">
    <property type="entry name" value="DUF8094"/>
    <property type="match status" value="1"/>
</dbReference>
<evidence type="ECO:0000313" key="3">
    <source>
        <dbReference type="Proteomes" id="UP000250222"/>
    </source>
</evidence>
<protein>
    <recommendedName>
        <fullName evidence="1">DUF8094 domain-containing protein</fullName>
    </recommendedName>
</protein>
<proteinExistence type="predicted"/>
<accession>A0A2Y9A9D6</accession>
<gene>
    <name evidence="2" type="ORF">SAMN05216184_10359</name>
</gene>
<dbReference type="InterPro" id="IPR058407">
    <property type="entry name" value="DUF8094"/>
</dbReference>
<organism evidence="2 3">
    <name type="scientific">Georgenia satyanarayanai</name>
    <dbReference type="NCBI Taxonomy" id="860221"/>
    <lineage>
        <taxon>Bacteria</taxon>
        <taxon>Bacillati</taxon>
        <taxon>Actinomycetota</taxon>
        <taxon>Actinomycetes</taxon>
        <taxon>Micrococcales</taxon>
        <taxon>Bogoriellaceae</taxon>
        <taxon>Georgenia</taxon>
    </lineage>
</organism>
<dbReference type="OrthoDB" id="3266092at2"/>